<evidence type="ECO:0000313" key="2">
    <source>
        <dbReference type="EMBL" id="QGZ96558.1"/>
    </source>
</evidence>
<organism evidence="2 3">
    <name type="scientific">Terricaulis silvestris</name>
    <dbReference type="NCBI Taxonomy" id="2686094"/>
    <lineage>
        <taxon>Bacteria</taxon>
        <taxon>Pseudomonadati</taxon>
        <taxon>Pseudomonadota</taxon>
        <taxon>Alphaproteobacteria</taxon>
        <taxon>Caulobacterales</taxon>
        <taxon>Caulobacteraceae</taxon>
        <taxon>Terricaulis</taxon>
    </lineage>
</organism>
<name>A0A6I6MT78_9CAUL</name>
<dbReference type="Gene3D" id="3.40.50.300">
    <property type="entry name" value="P-loop containing nucleotide triphosphate hydrolases"/>
    <property type="match status" value="1"/>
</dbReference>
<dbReference type="GO" id="GO:0016757">
    <property type="term" value="F:glycosyltransferase activity"/>
    <property type="evidence" value="ECO:0007669"/>
    <property type="project" value="UniProtKB-KW"/>
</dbReference>
<dbReference type="InterPro" id="IPR027417">
    <property type="entry name" value="P-loop_NTPase"/>
</dbReference>
<dbReference type="CDD" id="cd11579">
    <property type="entry name" value="Glyco_tran_WbsX"/>
    <property type="match status" value="1"/>
</dbReference>
<dbReference type="Pfam" id="PF00535">
    <property type="entry name" value="Glycos_transf_2"/>
    <property type="match status" value="1"/>
</dbReference>
<dbReference type="SUPFAM" id="SSF52540">
    <property type="entry name" value="P-loop containing nucleoside triphosphate hydrolases"/>
    <property type="match status" value="1"/>
</dbReference>
<dbReference type="PANTHER" id="PTHR41244:SF1">
    <property type="entry name" value="GLYCOSYLTRANSFERASE"/>
    <property type="match status" value="1"/>
</dbReference>
<dbReference type="Gene3D" id="3.90.550.10">
    <property type="entry name" value="Spore Coat Polysaccharide Biosynthesis Protein SpsA, Chain A"/>
    <property type="match status" value="1"/>
</dbReference>
<dbReference type="Gene3D" id="3.20.20.80">
    <property type="entry name" value="Glycosidases"/>
    <property type="match status" value="1"/>
</dbReference>
<dbReference type="PANTHER" id="PTHR41244">
    <property type="entry name" value="RHAMNAN SYNTHESIS F"/>
    <property type="match status" value="1"/>
</dbReference>
<dbReference type="CDD" id="cd00761">
    <property type="entry name" value="Glyco_tranf_GTA_type"/>
    <property type="match status" value="1"/>
</dbReference>
<dbReference type="EC" id="2.4.-.-" evidence="2"/>
<dbReference type="SUPFAM" id="SSF53448">
    <property type="entry name" value="Nucleotide-diphospho-sugar transferases"/>
    <property type="match status" value="1"/>
</dbReference>
<dbReference type="Gene3D" id="3.40.50.2000">
    <property type="entry name" value="Glycogen Phosphorylase B"/>
    <property type="match status" value="2"/>
</dbReference>
<dbReference type="Pfam" id="PF13692">
    <property type="entry name" value="Glyco_trans_1_4"/>
    <property type="match status" value="1"/>
</dbReference>
<evidence type="ECO:0000313" key="3">
    <source>
        <dbReference type="Proteomes" id="UP000431269"/>
    </source>
</evidence>
<dbReference type="InterPro" id="IPR029044">
    <property type="entry name" value="Nucleotide-diphossugar_trans"/>
</dbReference>
<proteinExistence type="predicted"/>
<evidence type="ECO:0000259" key="1">
    <source>
        <dbReference type="Pfam" id="PF00535"/>
    </source>
</evidence>
<sequence length="1585" mass="176423">MSSGTSIIAVLGMHRSGTSAISRGLTTLGVDLGDNLLGPSVGDNDKGFWEDADLTAFNDGILARLGSSYDSLAPLDGEDLNAALRAERDAARGLLSSKLNSGATFGFKDPRTSILLAFWRPVFSNLSLDDRYVIALRNPLEVAASLQRRDGFQPPRSLLLWTKHMLRALIDTRGRPRVIISYAAMLEHPKEQLTRLADALGLPKPDKKKLADYEGNFLESSLRRFSLPDTEVERSTDAPACLPELYRIASMLAAGATLSTSQEDALDRMWRDYEALWPVLRYMDTTERRDQARDRDIAEWSMHARQLEAALAESAAKASALEGLLAEVRSQSEKRDAAFERLTKDAMGVSERLGEARAVLAERERALGEMTNTLASVQHVVEERARAIDEWSTHARQLEAALEAQKRRDEARDRDIDEWSTHARQLEAALGAQKRRDEARDRAIDEWSTHARQLEAALDHERSDVAAMRRSSSWRITAPLRVLTNAVRRPVTTARASASLAARAVWRLLPMNGPQKQALRDRLFRGAPQVFERTATYRAWAQTKDVPSLPATTATAGEPRTSTYVDLTASAPVTDARARAIAFYLPQFHAIAENNAWWGEGFTEWTNVRSAVPHFKGHDQPRVPGELGYYDLVQDQDVRRRQAELAKLHGVEAFCFYAYWFAGKRLLEQPISAFADDPNLDFPFLLCWANENWSRRWDGLDQEILIAQDHSPTDDLAFIKWIAGYMRNPRYFRIDARPVLLVYRPALLPSARETAARWREWCRKNGVGEIYLAYTQSFEITDPAEYGFDAAIEFPPNNMGLTLIDAEPLSADYDGKVYDWTVLARRSEAYQAPAYKLFRGVNPSWDNTARRKNKGTVLLSSSPEAYGRWLTNAVEETRQRVSNPEERLVFINAWNEWAEGAYLEPDQTYGYAYLEATRQALAPPTKRVVVVVHDLLMHGAQFLALNMARTLRERFGYEIATITCGEGGLAPQFESIGKLLYVTPETGERVARALAREGYSTALVNSAAAGWMTEHLDRAGLECVALIHELPKIIADMKLENGVRAMNKHARAVIFPSTVVRDRVGAALDLTWQDARILPQGLFKRDCKGDPDEKDAARRRLQERLDLPANARIVLGVGYGDRRKGVDIFVRWVLALIATRDDAHAIWVGELREEMHQACAPLLAEAGPAARRIKFLGFTPDLTDLYAGADLYALSSREDPFPSTALDALASAAPVIMVSGAGGVEDLVEKGCVVALPSDSALAFAEAAGRLLGDDALRGRMGLIGRDLIRSEFGFASYVGEVLRAAGDAIPRVSVIVPNYNYARYLEQRLCSILAQTLPPHEIIFLDDASNDDSLDAAARLLATTDIGYKIVPNKQNSGDVFAQWRKGVEQASGDYVWIAEADDWAAPEFLANATAGFSDPEVVLSYTQSKQIDQRGDVMASDYLQYVSELGMARWATGYVSEGAREIVDALAVKNTIPNVSAVVFARSTLGAVLNRWRAEIAKYRVAGDWCVYVNVLRDGKAYYSPLALNNHRRHSDSVTIARFGLNELAEIARMQAFIAAEFDVPPATKVMAAAYLDRLVKQFDLSQKFPARDIEAVMAEARR</sequence>
<dbReference type="InterPro" id="IPR001173">
    <property type="entry name" value="Glyco_trans_2-like"/>
</dbReference>
<dbReference type="Proteomes" id="UP000431269">
    <property type="component" value="Chromosome"/>
</dbReference>
<keyword evidence="2" id="KW-0808">Transferase</keyword>
<reference evidence="3" key="1">
    <citation type="submission" date="2019-12" db="EMBL/GenBank/DDBJ databases">
        <title>Complete genome of Terracaulis silvestris 0127_4.</title>
        <authorList>
            <person name="Vieira S."/>
            <person name="Riedel T."/>
            <person name="Sproer C."/>
            <person name="Pascual J."/>
            <person name="Boedeker C."/>
            <person name="Overmann J."/>
        </authorList>
    </citation>
    <scope>NUCLEOTIDE SEQUENCE [LARGE SCALE GENOMIC DNA]</scope>
    <source>
        <strain evidence="3">0127_4</strain>
    </source>
</reference>
<accession>A0A6I6MT78</accession>
<keyword evidence="3" id="KW-1185">Reference proteome</keyword>
<dbReference type="Pfam" id="PF14307">
    <property type="entry name" value="Glyco_tran_WbsX"/>
    <property type="match status" value="1"/>
</dbReference>
<dbReference type="KEGG" id="tsv:DSM104635_03418"/>
<feature type="domain" description="Glycosyltransferase 2-like" evidence="1">
    <location>
        <begin position="1294"/>
        <end position="1414"/>
    </location>
</feature>
<dbReference type="InterPro" id="IPR032719">
    <property type="entry name" value="WbsX"/>
</dbReference>
<dbReference type="RefSeq" id="WP_158767340.1">
    <property type="nucleotide sequence ID" value="NZ_CP047045.1"/>
</dbReference>
<gene>
    <name evidence="2" type="primary">epsH</name>
    <name evidence="2" type="ORF">DSM104635_03418</name>
</gene>
<dbReference type="EMBL" id="CP047045">
    <property type="protein sequence ID" value="QGZ96558.1"/>
    <property type="molecule type" value="Genomic_DNA"/>
</dbReference>
<dbReference type="CDD" id="cd03801">
    <property type="entry name" value="GT4_PimA-like"/>
    <property type="match status" value="1"/>
</dbReference>
<dbReference type="SUPFAM" id="SSF53756">
    <property type="entry name" value="UDP-Glycosyltransferase/glycogen phosphorylase"/>
    <property type="match status" value="1"/>
</dbReference>
<protein>
    <submittedName>
        <fullName evidence="2">Glycosyltransferase EpsH</fullName>
        <ecNumber evidence="2">2.4.-.-</ecNumber>
    </submittedName>
</protein>
<keyword evidence="2" id="KW-0328">Glycosyltransferase</keyword>